<dbReference type="GO" id="GO:0031942">
    <property type="term" value="C:i-AAA complex"/>
    <property type="evidence" value="ECO:0007669"/>
    <property type="project" value="TreeGrafter"/>
</dbReference>
<proteinExistence type="predicted"/>
<sequence length="587" mass="66601">MLTLLRKQAIRASSRVLTRVVSKPTIALASYSHTLFKSPRTFSRNYNPGQQPPPQAFPAPPPQPPPGYAKRTRNRVFFATALLFLTLYAGWKYLTFHRYPPTVADKLRKALFEEYNENYADALKYFLEALQELDRLHEEKMKEIQPQKKGQQPGTLPANIRLDNDFFYISDEYTGLQIRIAQVYEKLSLEEDAINMYREIESVYMHALRANMIPENKRLEIIKRSLGLSLTAAALSTGYPDRVLETSISLAAHFSIAQKELEKLHPELAPLFEEETLRVSIPGTLPSSPESVGVRAESSQAEKDGSTRRVRVKISINVSDTPEAVEARLKAAELWEPFRAELFSARLVFAILSISQKDYPTAIESTFNTTKWMVAAGFPLDDVLTSFFTAGTYLYLQAEEIEMQNWLSEEHKKNEKDPIKLKDFTYDDFKDQFRQELETPFFPKPPPGSVSNESLDNAGIIFQSIMTIINNLPSSVRRKGTIDEIYALAMYSLGVVNLHSGDLDKAQELLREARLRAKGCSFEVLADQADNELATVDDLRKYKESGNKDEYLNGLYNRMGGRHLVMDYRVVPLPDDAPLSLSSLSKS</sequence>
<evidence type="ECO:0000313" key="4">
    <source>
        <dbReference type="Proteomes" id="UP000398389"/>
    </source>
</evidence>
<dbReference type="EMBL" id="CABVLU010000002">
    <property type="protein sequence ID" value="VVT49280.1"/>
    <property type="molecule type" value="Genomic_DNA"/>
</dbReference>
<name>A0A5E8BEW4_9ASCO</name>
<reference evidence="3 4" key="1">
    <citation type="submission" date="2019-09" db="EMBL/GenBank/DDBJ databases">
        <authorList>
            <person name="Brejova B."/>
        </authorList>
    </citation>
    <scope>NUCLEOTIDE SEQUENCE [LARGE SCALE GENOMIC DNA]</scope>
</reference>
<feature type="region of interest" description="Disordered" evidence="1">
    <location>
        <begin position="42"/>
        <end position="70"/>
    </location>
</feature>
<evidence type="ECO:0000256" key="2">
    <source>
        <dbReference type="SAM" id="Phobius"/>
    </source>
</evidence>
<feature type="region of interest" description="Disordered" evidence="1">
    <location>
        <begin position="283"/>
        <end position="306"/>
    </location>
</feature>
<dbReference type="GO" id="GO:0051787">
    <property type="term" value="F:misfolded protein binding"/>
    <property type="evidence" value="ECO:0007669"/>
    <property type="project" value="TreeGrafter"/>
</dbReference>
<accession>A0A5E8BEW4</accession>
<keyword evidence="2" id="KW-1133">Transmembrane helix</keyword>
<protein>
    <submittedName>
        <fullName evidence="3">Uncharacterized protein</fullName>
    </submittedName>
</protein>
<dbReference type="GO" id="GO:0006515">
    <property type="term" value="P:protein quality control for misfolded or incompletely synthesized proteins"/>
    <property type="evidence" value="ECO:0007669"/>
    <property type="project" value="TreeGrafter"/>
</dbReference>
<feature type="transmembrane region" description="Helical" evidence="2">
    <location>
        <begin position="76"/>
        <end position="94"/>
    </location>
</feature>
<dbReference type="AlphaFoldDB" id="A0A5E8BEW4"/>
<evidence type="ECO:0000313" key="3">
    <source>
        <dbReference type="EMBL" id="VVT49280.1"/>
    </source>
</evidence>
<gene>
    <name evidence="3" type="ORF">SAPINGB_P002193</name>
</gene>
<dbReference type="Proteomes" id="UP000398389">
    <property type="component" value="Unassembled WGS sequence"/>
</dbReference>
<keyword evidence="2" id="KW-0812">Transmembrane</keyword>
<evidence type="ECO:0000256" key="1">
    <source>
        <dbReference type="SAM" id="MobiDB-lite"/>
    </source>
</evidence>
<keyword evidence="4" id="KW-1185">Reference proteome</keyword>
<organism evidence="3 4">
    <name type="scientific">Magnusiomyces paraingens</name>
    <dbReference type="NCBI Taxonomy" id="2606893"/>
    <lineage>
        <taxon>Eukaryota</taxon>
        <taxon>Fungi</taxon>
        <taxon>Dikarya</taxon>
        <taxon>Ascomycota</taxon>
        <taxon>Saccharomycotina</taxon>
        <taxon>Dipodascomycetes</taxon>
        <taxon>Dipodascales</taxon>
        <taxon>Dipodascaceae</taxon>
        <taxon>Magnusiomyces</taxon>
    </lineage>
</organism>
<dbReference type="RefSeq" id="XP_031852803.1">
    <property type="nucleotide sequence ID" value="XM_031996912.1"/>
</dbReference>
<feature type="compositionally biased region" description="Pro residues" evidence="1">
    <location>
        <begin position="50"/>
        <end position="67"/>
    </location>
</feature>
<dbReference type="GeneID" id="43581012"/>
<dbReference type="PANTHER" id="PTHR28142">
    <property type="entry name" value="MITOCHONDRIAL INNER MEMBRANE I-AAA PROTEASE SUPERCOMPLEX SUBUNIT MGR3-RELATED"/>
    <property type="match status" value="1"/>
</dbReference>
<dbReference type="OrthoDB" id="10050400at2759"/>
<keyword evidence="2" id="KW-0472">Membrane</keyword>
<dbReference type="InterPro" id="IPR040201">
    <property type="entry name" value="Mrg3-like"/>
</dbReference>
<dbReference type="PANTHER" id="PTHR28142:SF1">
    <property type="entry name" value="MITOCHONDRIAL INNER MEMBRANE I-AAA PROTEASE SUPERCOMPLEX SUBUNIT MGR3-RELATED"/>
    <property type="match status" value="1"/>
</dbReference>